<evidence type="ECO:0000259" key="2">
    <source>
        <dbReference type="SMART" id="SM00198"/>
    </source>
</evidence>
<gene>
    <name evidence="3" type="ORF">Tsubulata_009232</name>
</gene>
<dbReference type="SUPFAM" id="SSF55797">
    <property type="entry name" value="PR-1-like"/>
    <property type="match status" value="1"/>
</dbReference>
<dbReference type="Gene3D" id="3.40.33.10">
    <property type="entry name" value="CAP"/>
    <property type="match status" value="1"/>
</dbReference>
<dbReference type="Proteomes" id="UP001141552">
    <property type="component" value="Unassembled WGS sequence"/>
</dbReference>
<name>A0A9Q0F3N1_9ROSI</name>
<dbReference type="InterPro" id="IPR018244">
    <property type="entry name" value="Allrgn_V5/Tpx1_CS"/>
</dbReference>
<dbReference type="FunFam" id="3.40.33.10:FF:000004">
    <property type="entry name" value="CAP, cysteine-rich secretory protein, antigen 5"/>
    <property type="match status" value="1"/>
</dbReference>
<evidence type="ECO:0000313" key="3">
    <source>
        <dbReference type="EMBL" id="KAJ4823026.1"/>
    </source>
</evidence>
<dbReference type="InterPro" id="IPR014044">
    <property type="entry name" value="CAP_dom"/>
</dbReference>
<dbReference type="PROSITE" id="PS01010">
    <property type="entry name" value="CRISP_2"/>
    <property type="match status" value="1"/>
</dbReference>
<organism evidence="3 4">
    <name type="scientific">Turnera subulata</name>
    <dbReference type="NCBI Taxonomy" id="218843"/>
    <lineage>
        <taxon>Eukaryota</taxon>
        <taxon>Viridiplantae</taxon>
        <taxon>Streptophyta</taxon>
        <taxon>Embryophyta</taxon>
        <taxon>Tracheophyta</taxon>
        <taxon>Spermatophyta</taxon>
        <taxon>Magnoliopsida</taxon>
        <taxon>eudicotyledons</taxon>
        <taxon>Gunneridae</taxon>
        <taxon>Pentapetalae</taxon>
        <taxon>rosids</taxon>
        <taxon>fabids</taxon>
        <taxon>Malpighiales</taxon>
        <taxon>Passifloraceae</taxon>
        <taxon>Turnera</taxon>
    </lineage>
</organism>
<dbReference type="Pfam" id="PF00188">
    <property type="entry name" value="CAP"/>
    <property type="match status" value="1"/>
</dbReference>
<keyword evidence="4" id="KW-1185">Reference proteome</keyword>
<comment type="caution">
    <text evidence="3">The sequence shown here is derived from an EMBL/GenBank/DDBJ whole genome shotgun (WGS) entry which is preliminary data.</text>
</comment>
<dbReference type="CDD" id="cd05381">
    <property type="entry name" value="CAP_PR-1"/>
    <property type="match status" value="1"/>
</dbReference>
<dbReference type="InterPro" id="IPR035940">
    <property type="entry name" value="CAP_sf"/>
</dbReference>
<proteinExistence type="predicted"/>
<evidence type="ECO:0000313" key="4">
    <source>
        <dbReference type="Proteomes" id="UP001141552"/>
    </source>
</evidence>
<accession>A0A9Q0F3N1</accession>
<dbReference type="EMBL" id="JAKUCV010007535">
    <property type="protein sequence ID" value="KAJ4823026.1"/>
    <property type="molecule type" value="Genomic_DNA"/>
</dbReference>
<dbReference type="PANTHER" id="PTHR10334">
    <property type="entry name" value="CYSTEINE-RICH SECRETORY PROTEIN-RELATED"/>
    <property type="match status" value="1"/>
</dbReference>
<dbReference type="AlphaFoldDB" id="A0A9Q0F3N1"/>
<keyword evidence="1" id="KW-0732">Signal</keyword>
<feature type="signal peptide" evidence="1">
    <location>
        <begin position="1"/>
        <end position="24"/>
    </location>
</feature>
<evidence type="ECO:0000256" key="1">
    <source>
        <dbReference type="SAM" id="SignalP"/>
    </source>
</evidence>
<dbReference type="PROSITE" id="PS01009">
    <property type="entry name" value="CRISP_1"/>
    <property type="match status" value="1"/>
</dbReference>
<dbReference type="SMART" id="SM00198">
    <property type="entry name" value="SCP"/>
    <property type="match status" value="1"/>
</dbReference>
<reference evidence="3" key="2">
    <citation type="journal article" date="2023" name="Plants (Basel)">
        <title>Annotation of the Turnera subulata (Passifloraceae) Draft Genome Reveals the S-Locus Evolved after the Divergence of Turneroideae from Passifloroideae in a Stepwise Manner.</title>
        <authorList>
            <person name="Henning P.M."/>
            <person name="Roalson E.H."/>
            <person name="Mir W."/>
            <person name="McCubbin A.G."/>
            <person name="Shore J.S."/>
        </authorList>
    </citation>
    <scope>NUCLEOTIDE SEQUENCE</scope>
    <source>
        <strain evidence="3">F60SS</strain>
    </source>
</reference>
<feature type="domain" description="SCP" evidence="2">
    <location>
        <begin position="26"/>
        <end position="161"/>
    </location>
</feature>
<dbReference type="InterPro" id="IPR001283">
    <property type="entry name" value="CRISP-related"/>
</dbReference>
<sequence length="165" mass="18152">MSSKMSLIAFFCVMGLALILPSHAQDEKQEYLDSHNAARKAVGVPPLTWNQTLADYAQNYANKLESTNNCQLKHSEGSPYGENLAWSSAPELTATAAVQLWVEEIAFYDYKTNSCQADKMCGHYTQVVWNTTEQVGCAKALCKSGGALFSCNYFPTGNFVGVKPY</sequence>
<dbReference type="PRINTS" id="PR00837">
    <property type="entry name" value="V5TPXLIKE"/>
</dbReference>
<reference evidence="3" key="1">
    <citation type="submission" date="2022-02" db="EMBL/GenBank/DDBJ databases">
        <authorList>
            <person name="Henning P.M."/>
            <person name="McCubbin A.G."/>
            <person name="Shore J.S."/>
        </authorList>
    </citation>
    <scope>NUCLEOTIDE SEQUENCE</scope>
    <source>
        <strain evidence="3">F60SS</strain>
        <tissue evidence="3">Leaves</tissue>
    </source>
</reference>
<protein>
    <recommendedName>
        <fullName evidence="2">SCP domain-containing protein</fullName>
    </recommendedName>
</protein>
<dbReference type="OrthoDB" id="337038at2759"/>
<dbReference type="GO" id="GO:0005576">
    <property type="term" value="C:extracellular region"/>
    <property type="evidence" value="ECO:0007669"/>
    <property type="project" value="InterPro"/>
</dbReference>
<feature type="chain" id="PRO_5040376888" description="SCP domain-containing protein" evidence="1">
    <location>
        <begin position="25"/>
        <end position="165"/>
    </location>
</feature>